<dbReference type="AlphaFoldDB" id="A0A975Y5Z0"/>
<keyword evidence="1" id="KW-0812">Transmembrane</keyword>
<proteinExistence type="predicted"/>
<name>A0A975Y5Z0_9NOST</name>
<keyword evidence="1" id="KW-1133">Transmembrane helix</keyword>
<keyword evidence="3" id="KW-1185">Reference proteome</keyword>
<reference evidence="2" key="1">
    <citation type="submission" date="2017-04" db="EMBL/GenBank/DDBJ databases">
        <title>Genome deletions in a multicellular cyanobacterial endosymbiont for morphological adaptation in marine diatoms.</title>
        <authorList>
            <person name="Wang Y."/>
            <person name="Gao H."/>
            <person name="Li R."/>
            <person name="Xu X."/>
        </authorList>
    </citation>
    <scope>NUCLEOTIDE SEQUENCE</scope>
    <source>
        <strain evidence="2">FACHB 800</strain>
    </source>
</reference>
<dbReference type="KEGG" id="rsin:B6N60_03427"/>
<evidence type="ECO:0000313" key="2">
    <source>
        <dbReference type="EMBL" id="QXE24719.1"/>
    </source>
</evidence>
<dbReference type="Proteomes" id="UP000683511">
    <property type="component" value="Chromosome"/>
</dbReference>
<accession>A0A975Y5Z0</accession>
<protein>
    <submittedName>
        <fullName evidence="2">Uncharacterized protein</fullName>
    </submittedName>
</protein>
<keyword evidence="1" id="KW-0472">Membrane</keyword>
<evidence type="ECO:0000313" key="3">
    <source>
        <dbReference type="Proteomes" id="UP000683511"/>
    </source>
</evidence>
<organism evidence="2 3">
    <name type="scientific">Richelia sinica FACHB-800</name>
    <dbReference type="NCBI Taxonomy" id="1357546"/>
    <lineage>
        <taxon>Bacteria</taxon>
        <taxon>Bacillati</taxon>
        <taxon>Cyanobacteriota</taxon>
        <taxon>Cyanophyceae</taxon>
        <taxon>Nostocales</taxon>
        <taxon>Nostocaceae</taxon>
        <taxon>Richelia</taxon>
    </lineage>
</organism>
<sequence length="732" mass="86171">MNKNVHNLKLKTESLLNKLKELKITTQDLFLNQLVFIDQEGILPGALLPRCTQFLVFENRQITPILPLNPILLDYFTPEELTKQLKFELIDEDDLSQVTLILDLPNIKIPLFKDYTLQAENIIYEVPVLEVWPNFQAEGWTEYYGFYYDAEYGEETFQVAFPNVEEIQNLKDRKGSYQIIRCHEFPKFIECKNSQENIIGIILLPTPQKIELAYCWTIGIDFRNDYTSVYVNKDDKIVEYFKLDNLNYKVTYVLVETRFPVLFEYFIPESFIPVDKPFPMPTVLTTRGSTEINQERPIFDGRVYIPDRRYSLQETWVKKDLQWSNENLRYIRLFLKHLTLHLTANAVNKQVKTIQWCISYPPNFSREDKYEYAQMWKDITQELQNKTGVKHLCPNINDGQHFRSQSLAFAQYFTEYEDYDLVNTTCIDIGNAVSNISVWQDNQLVHQCSLNFGKIDIFSQFLRINPQILKIFDLEPNNWIELPEYPFYDKLDTWLRLNSVTWLSRKRELFINHPEFQQLITLMSIGLSGLYFYIGQILAVLYQEGKYTLKEITPVYIGGIGSSILNWLSEGGKFDRYSEINSLLGRMMSIGSGFSDTEEITRMSQNPQDEVACGLVLQDKKLQELDITVNNIDKYKITNFIPTQLFINRFHYSLNVLKIEVIKPIEVYKFKKEGLNISNFEYNQKLLQAISRDLQNYLNFIKADVKYIQQEPLFILELKALLRVLCKEINNK</sequence>
<feature type="transmembrane region" description="Helical" evidence="1">
    <location>
        <begin position="519"/>
        <end position="542"/>
    </location>
</feature>
<dbReference type="RefSeq" id="WP_190601551.1">
    <property type="nucleotide sequence ID" value="NZ_CP021056.1"/>
</dbReference>
<gene>
    <name evidence="2" type="ORF">B6N60_03427</name>
</gene>
<dbReference type="EMBL" id="CP021056">
    <property type="protein sequence ID" value="QXE24719.1"/>
    <property type="molecule type" value="Genomic_DNA"/>
</dbReference>
<evidence type="ECO:0000256" key="1">
    <source>
        <dbReference type="SAM" id="Phobius"/>
    </source>
</evidence>